<name>A0A4Y2WIP1_ARAVE</name>
<gene>
    <name evidence="3" type="ORF">AVEN_151701_1</name>
    <name evidence="2" type="ORF">AVEN_75363_1</name>
</gene>
<evidence type="ECO:0000256" key="1">
    <source>
        <dbReference type="SAM" id="MobiDB-lite"/>
    </source>
</evidence>
<evidence type="ECO:0000313" key="3">
    <source>
        <dbReference type="EMBL" id="GBO36915.1"/>
    </source>
</evidence>
<proteinExistence type="predicted"/>
<dbReference type="Proteomes" id="UP000499080">
    <property type="component" value="Unassembled WGS sequence"/>
</dbReference>
<reference evidence="2 4" key="1">
    <citation type="journal article" date="2019" name="Sci. Rep.">
        <title>Orb-weaving spider Araneus ventricosus genome elucidates the spidroin gene catalogue.</title>
        <authorList>
            <person name="Kono N."/>
            <person name="Nakamura H."/>
            <person name="Ohtoshi R."/>
            <person name="Moran D.A.P."/>
            <person name="Shinohara A."/>
            <person name="Yoshida Y."/>
            <person name="Fujiwara M."/>
            <person name="Mori M."/>
            <person name="Tomita M."/>
            <person name="Arakawa K."/>
        </authorList>
    </citation>
    <scope>NUCLEOTIDE SEQUENCE [LARGE SCALE GENOMIC DNA]</scope>
</reference>
<evidence type="ECO:0000313" key="2">
    <source>
        <dbReference type="EMBL" id="GBO36881.1"/>
    </source>
</evidence>
<evidence type="ECO:0000313" key="4">
    <source>
        <dbReference type="Proteomes" id="UP000499080"/>
    </source>
</evidence>
<dbReference type="EMBL" id="BGPR01061187">
    <property type="protein sequence ID" value="GBO36915.1"/>
    <property type="molecule type" value="Genomic_DNA"/>
</dbReference>
<keyword evidence="4" id="KW-1185">Reference proteome</keyword>
<protein>
    <submittedName>
        <fullName evidence="2">Uncharacterized protein</fullName>
    </submittedName>
</protein>
<comment type="caution">
    <text evidence="2">The sequence shown here is derived from an EMBL/GenBank/DDBJ whole genome shotgun (WGS) entry which is preliminary data.</text>
</comment>
<dbReference type="OrthoDB" id="8300583at2759"/>
<organism evidence="2 4">
    <name type="scientific">Araneus ventricosus</name>
    <name type="common">Orbweaver spider</name>
    <name type="synonym">Epeira ventricosa</name>
    <dbReference type="NCBI Taxonomy" id="182803"/>
    <lineage>
        <taxon>Eukaryota</taxon>
        <taxon>Metazoa</taxon>
        <taxon>Ecdysozoa</taxon>
        <taxon>Arthropoda</taxon>
        <taxon>Chelicerata</taxon>
        <taxon>Arachnida</taxon>
        <taxon>Araneae</taxon>
        <taxon>Araneomorphae</taxon>
        <taxon>Entelegynae</taxon>
        <taxon>Araneoidea</taxon>
        <taxon>Araneidae</taxon>
        <taxon>Araneus</taxon>
    </lineage>
</organism>
<sequence>MMGLLIDDFLSLDSEAETSETLTELDILNSVKNKNNTAMNSDEDDEDGNDHDAEINKTSYDEVLKSFETIRRGLKKIRLKGFLVHCKDARRELELFMRGQLGNEEDDEEGGEANTNDAGGAQTPGEEKKEVSEEQLAMANYQYTGATTHVHPYLSNMVNYAEPVKFQGFDVADGNCDRYTAL</sequence>
<feature type="region of interest" description="Disordered" evidence="1">
    <location>
        <begin position="102"/>
        <end position="132"/>
    </location>
</feature>
<dbReference type="AlphaFoldDB" id="A0A4Y2WIP1"/>
<dbReference type="EMBL" id="BGPR01061157">
    <property type="protein sequence ID" value="GBO36881.1"/>
    <property type="molecule type" value="Genomic_DNA"/>
</dbReference>
<accession>A0A4Y2WIP1</accession>